<dbReference type="Proteomes" id="UP001218188">
    <property type="component" value="Unassembled WGS sequence"/>
</dbReference>
<feature type="signal peptide" evidence="1">
    <location>
        <begin position="1"/>
        <end position="22"/>
    </location>
</feature>
<proteinExistence type="predicted"/>
<name>A0AAD6T314_9AGAR</name>
<keyword evidence="3" id="KW-1185">Reference proteome</keyword>
<evidence type="ECO:0000256" key="1">
    <source>
        <dbReference type="SAM" id="SignalP"/>
    </source>
</evidence>
<evidence type="ECO:0000313" key="3">
    <source>
        <dbReference type="Proteomes" id="UP001218188"/>
    </source>
</evidence>
<keyword evidence="1" id="KW-0732">Signal</keyword>
<gene>
    <name evidence="2" type="ORF">C8F04DRAFT_1255810</name>
</gene>
<evidence type="ECO:0000313" key="2">
    <source>
        <dbReference type="EMBL" id="KAJ7038533.1"/>
    </source>
</evidence>
<comment type="caution">
    <text evidence="2">The sequence shown here is derived from an EMBL/GenBank/DDBJ whole genome shotgun (WGS) entry which is preliminary data.</text>
</comment>
<organism evidence="2 3">
    <name type="scientific">Mycena alexandri</name>
    <dbReference type="NCBI Taxonomy" id="1745969"/>
    <lineage>
        <taxon>Eukaryota</taxon>
        <taxon>Fungi</taxon>
        <taxon>Dikarya</taxon>
        <taxon>Basidiomycota</taxon>
        <taxon>Agaricomycotina</taxon>
        <taxon>Agaricomycetes</taxon>
        <taxon>Agaricomycetidae</taxon>
        <taxon>Agaricales</taxon>
        <taxon>Marasmiineae</taxon>
        <taxon>Mycenaceae</taxon>
        <taxon>Mycena</taxon>
    </lineage>
</organism>
<dbReference type="EMBL" id="JARJCM010000031">
    <property type="protein sequence ID" value="KAJ7038533.1"/>
    <property type="molecule type" value="Genomic_DNA"/>
</dbReference>
<reference evidence="2" key="1">
    <citation type="submission" date="2023-03" db="EMBL/GenBank/DDBJ databases">
        <title>Massive genome expansion in bonnet fungi (Mycena s.s.) driven by repeated elements and novel gene families across ecological guilds.</title>
        <authorList>
            <consortium name="Lawrence Berkeley National Laboratory"/>
            <person name="Harder C.B."/>
            <person name="Miyauchi S."/>
            <person name="Viragh M."/>
            <person name="Kuo A."/>
            <person name="Thoen E."/>
            <person name="Andreopoulos B."/>
            <person name="Lu D."/>
            <person name="Skrede I."/>
            <person name="Drula E."/>
            <person name="Henrissat B."/>
            <person name="Morin E."/>
            <person name="Kohler A."/>
            <person name="Barry K."/>
            <person name="LaButti K."/>
            <person name="Morin E."/>
            <person name="Salamov A."/>
            <person name="Lipzen A."/>
            <person name="Mereny Z."/>
            <person name="Hegedus B."/>
            <person name="Baldrian P."/>
            <person name="Stursova M."/>
            <person name="Weitz H."/>
            <person name="Taylor A."/>
            <person name="Grigoriev I.V."/>
            <person name="Nagy L.G."/>
            <person name="Martin F."/>
            <person name="Kauserud H."/>
        </authorList>
    </citation>
    <scope>NUCLEOTIDE SEQUENCE</scope>
    <source>
        <strain evidence="2">CBHHK200</strain>
    </source>
</reference>
<feature type="chain" id="PRO_5041906587" evidence="1">
    <location>
        <begin position="23"/>
        <end position="786"/>
    </location>
</feature>
<sequence>MLALFVAVIASDHLFLAPPLSALQWPEYYGARLGLRAMYRLTPPDVSQPVRLLIAPWQFPSRFRREGPGFLYILGLVDDCHNRQLAYRKCDILQSHFWLWCSPMKNHNVAEKIHSHHRHCFAPTAATLHEAPETLLRNRNPYGELSICDSKVAAVVAQGSYFITSPNTEVIMAPVWGTTRSLHLRQDGLWGDDDPIQWPQIFTPTFCHFSAIPTPPPATNSPVSGDRMLWFRPTREHFICPASGRSILRGCGKLPPSVISGLHDIFEHVQKKYNAFLSSTPSEKIPTLLPPLMQTAVHALSRLRMLPTGYMEMVFTIRALQRSLLEAIAIIDYRLVYQARMVAPKGTPVQVDPRMGAFTSDLRTVEDHLAAGLRVWFIQPSSAFRFQNILAITPLIFPQHILEMNFLEPTAPPVFVGGHVAKIECIQHLMRKIGYTSDPFNDPTTLASPMEASTGPTRNQGRLAVHKSAPYSKERKELHLTKSIRPSGRDKFKPVDSPYMPDYIPSWKNALASVNTHRPAHPRSANDSNYLFPDIAIFCTASSDDRKARYFTVWKHLRGALIHRVFSGAHASDFPVVPLCPQDWRDVLNGDMFKQHAEPREPKKPTRNRTKILNLEKILAPCLADAGVSLHLENGPIEMVLPTADQARAMLWEISELNFRLEFMALDRRVHDVRMSGSESRKHLIYSCFPGWTDAGFSPFECVLGHADQGLAASNWKQKLPFLLRLNTVMESWAGYRETPISVLAQGDYDERGVLDMEFTLARFYTQSFFECFGRAACVPMALYAK</sequence>
<protein>
    <submittedName>
        <fullName evidence="2">Uncharacterized protein</fullName>
    </submittedName>
</protein>
<dbReference type="AlphaFoldDB" id="A0AAD6T314"/>
<accession>A0AAD6T314</accession>